<dbReference type="EMBL" id="CP002534">
    <property type="protein sequence ID" value="ADY27862.1"/>
    <property type="molecule type" value="Genomic_DNA"/>
</dbReference>
<dbReference type="Pfam" id="PF10825">
    <property type="entry name" value="DUF2752"/>
    <property type="match status" value="1"/>
</dbReference>
<evidence type="ECO:0000313" key="3">
    <source>
        <dbReference type="Proteomes" id="UP000007487"/>
    </source>
</evidence>
<dbReference type="eggNOG" id="ENOG5032Y6U">
    <property type="taxonomic scope" value="Bacteria"/>
</dbReference>
<feature type="transmembrane region" description="Helical" evidence="1">
    <location>
        <begin position="78"/>
        <end position="95"/>
    </location>
</feature>
<accession>F0RFC0</accession>
<keyword evidence="3" id="KW-1185">Reference proteome</keyword>
<reference evidence="2 3" key="1">
    <citation type="journal article" date="2011" name="Stand. Genomic Sci.">
        <title>Complete genome sequence of Cellulophaga lytica type strain (LIM- 21).</title>
        <authorList>
            <person name="Pati A."/>
            <person name="Abt B."/>
            <person name="Teshima H."/>
            <person name="Nolan M."/>
            <person name="Lapidus A."/>
            <person name="Lucas S."/>
            <person name="Hammon N."/>
            <person name="Deshpande S."/>
            <person name="Cheng J.F."/>
            <person name="Tapia R."/>
            <person name="Han C."/>
            <person name="Goodwin L."/>
            <person name="Pitluck S."/>
            <person name="Liolios K."/>
            <person name="Pagani I."/>
            <person name="Mavromatis K."/>
            <person name="Ovchinikova G."/>
            <person name="Chen A."/>
            <person name="Palaniappan K."/>
            <person name="Land M."/>
            <person name="Hauser L."/>
            <person name="Jeffries C.D."/>
            <person name="Detter J.C."/>
            <person name="Brambilla E.M."/>
            <person name="Kannan K.P."/>
            <person name="Rohde M."/>
            <person name="Spring S."/>
            <person name="Goker M."/>
            <person name="Woyke T."/>
            <person name="Bristow J."/>
            <person name="Eisen J.A."/>
            <person name="Markowitz V."/>
            <person name="Hugenholtz P."/>
            <person name="Kyrpides N.C."/>
            <person name="Klenk H.P."/>
            <person name="Ivanova N."/>
        </authorList>
    </citation>
    <scope>NUCLEOTIDE SEQUENCE [LARGE SCALE GENOMIC DNA]</scope>
    <source>
        <strain evidence="3">ATCC 23178 / DSM 7489 / JCM 8516 / NBRC 14961 / NCIMB 1423 / VKM B-1433 / Cy l20</strain>
    </source>
</reference>
<dbReference type="KEGG" id="cly:Celly_0027"/>
<name>F0RFC0_CELLC</name>
<dbReference type="AlphaFoldDB" id="F0RFC0"/>
<sequence length="99" mass="11451">MLLPRLEFNINDYMLPCMNKKFFGVDCPGCGIQRSISLILQGDFSGAFYMYPAIYSLILLFGFIGVNHFYKIKYANKIIISLLVINFVLVFTNYINKFI</sequence>
<feature type="transmembrane region" description="Helical" evidence="1">
    <location>
        <begin position="48"/>
        <end position="66"/>
    </location>
</feature>
<keyword evidence="1" id="KW-0812">Transmembrane</keyword>
<evidence type="ECO:0000313" key="2">
    <source>
        <dbReference type="EMBL" id="ADY27862.1"/>
    </source>
</evidence>
<dbReference type="Proteomes" id="UP000007487">
    <property type="component" value="Chromosome"/>
</dbReference>
<organism evidence="2 3">
    <name type="scientific">Cellulophaga lytica (strain ATCC 23178 / DSM 7489 / JCM 8516 / NBRC 14961 / NCIMB 1423 / VKM B-1433 / Cy l20)</name>
    <dbReference type="NCBI Taxonomy" id="867900"/>
    <lineage>
        <taxon>Bacteria</taxon>
        <taxon>Pseudomonadati</taxon>
        <taxon>Bacteroidota</taxon>
        <taxon>Flavobacteriia</taxon>
        <taxon>Flavobacteriales</taxon>
        <taxon>Flavobacteriaceae</taxon>
        <taxon>Cellulophaga</taxon>
    </lineage>
</organism>
<proteinExistence type="predicted"/>
<keyword evidence="1" id="KW-1133">Transmembrane helix</keyword>
<evidence type="ECO:0000256" key="1">
    <source>
        <dbReference type="SAM" id="Phobius"/>
    </source>
</evidence>
<dbReference type="InterPro" id="IPR021215">
    <property type="entry name" value="DUF2752"/>
</dbReference>
<evidence type="ECO:0008006" key="4">
    <source>
        <dbReference type="Google" id="ProtNLM"/>
    </source>
</evidence>
<gene>
    <name evidence="2" type="ordered locus">Celly_0027</name>
</gene>
<dbReference type="STRING" id="867900.Celly_0027"/>
<keyword evidence="1" id="KW-0472">Membrane</keyword>
<dbReference type="HOGENOM" id="CLU_098258_5_0_10"/>
<dbReference type="OrthoDB" id="9815897at2"/>
<protein>
    <recommendedName>
        <fullName evidence="4">DUF2752 domain-containing protein</fullName>
    </recommendedName>
</protein>